<feature type="transmembrane region" description="Helical" evidence="6">
    <location>
        <begin position="373"/>
        <end position="391"/>
    </location>
</feature>
<keyword evidence="2 6" id="KW-0812">Transmembrane</keyword>
<dbReference type="Pfam" id="PF07690">
    <property type="entry name" value="MFS_1"/>
    <property type="match status" value="1"/>
</dbReference>
<dbReference type="GO" id="GO:0022857">
    <property type="term" value="F:transmembrane transporter activity"/>
    <property type="evidence" value="ECO:0007669"/>
    <property type="project" value="InterPro"/>
</dbReference>
<name>A0AB34KGJ1_9PEZI</name>
<proteinExistence type="predicted"/>
<evidence type="ECO:0000256" key="6">
    <source>
        <dbReference type="SAM" id="Phobius"/>
    </source>
</evidence>
<dbReference type="InterPro" id="IPR036259">
    <property type="entry name" value="MFS_trans_sf"/>
</dbReference>
<feature type="transmembrane region" description="Helical" evidence="6">
    <location>
        <begin position="331"/>
        <end position="353"/>
    </location>
</feature>
<dbReference type="Gene3D" id="1.20.1250.20">
    <property type="entry name" value="MFS general substrate transporter like domains"/>
    <property type="match status" value="2"/>
</dbReference>
<evidence type="ECO:0000313" key="9">
    <source>
        <dbReference type="Proteomes" id="UP000803884"/>
    </source>
</evidence>
<keyword evidence="9" id="KW-1185">Reference proteome</keyword>
<keyword evidence="3 6" id="KW-1133">Transmembrane helix</keyword>
<dbReference type="SUPFAM" id="SSF103473">
    <property type="entry name" value="MFS general substrate transporter"/>
    <property type="match status" value="1"/>
</dbReference>
<dbReference type="InterPro" id="IPR011701">
    <property type="entry name" value="MFS"/>
</dbReference>
<evidence type="ECO:0000259" key="7">
    <source>
        <dbReference type="PROSITE" id="PS50850"/>
    </source>
</evidence>
<feature type="transmembrane region" description="Helical" evidence="6">
    <location>
        <begin position="466"/>
        <end position="487"/>
    </location>
</feature>
<dbReference type="InterPro" id="IPR020846">
    <property type="entry name" value="MFS_dom"/>
</dbReference>
<dbReference type="EMBL" id="JAAQHG020000028">
    <property type="protein sequence ID" value="KAL1584127.1"/>
    <property type="molecule type" value="Genomic_DNA"/>
</dbReference>
<feature type="transmembrane region" description="Helical" evidence="6">
    <location>
        <begin position="245"/>
        <end position="268"/>
    </location>
</feature>
<dbReference type="GO" id="GO:0005886">
    <property type="term" value="C:plasma membrane"/>
    <property type="evidence" value="ECO:0007669"/>
    <property type="project" value="TreeGrafter"/>
</dbReference>
<feature type="transmembrane region" description="Helical" evidence="6">
    <location>
        <begin position="579"/>
        <end position="601"/>
    </location>
</feature>
<evidence type="ECO:0000256" key="4">
    <source>
        <dbReference type="ARBA" id="ARBA00023136"/>
    </source>
</evidence>
<feature type="domain" description="Major facilitator superfamily (MFS) profile" evidence="7">
    <location>
        <begin position="92"/>
        <end position="601"/>
    </location>
</feature>
<organism evidence="8 9">
    <name type="scientific">Cladosporium halotolerans</name>
    <dbReference type="NCBI Taxonomy" id="1052096"/>
    <lineage>
        <taxon>Eukaryota</taxon>
        <taxon>Fungi</taxon>
        <taxon>Dikarya</taxon>
        <taxon>Ascomycota</taxon>
        <taxon>Pezizomycotina</taxon>
        <taxon>Dothideomycetes</taxon>
        <taxon>Dothideomycetidae</taxon>
        <taxon>Cladosporiales</taxon>
        <taxon>Cladosporiaceae</taxon>
        <taxon>Cladosporium</taxon>
    </lineage>
</organism>
<protein>
    <recommendedName>
        <fullName evidence="7">Major facilitator superfamily (MFS) profile domain-containing protein</fullName>
    </recommendedName>
</protein>
<dbReference type="PANTHER" id="PTHR23501:SF3">
    <property type="entry name" value="MAJOR FACILITATOR SUPERFAMILY (MFS) PROFILE DOMAIN-CONTAINING PROTEIN"/>
    <property type="match status" value="1"/>
</dbReference>
<dbReference type="AlphaFoldDB" id="A0AB34KGJ1"/>
<feature type="transmembrane region" description="Helical" evidence="6">
    <location>
        <begin position="215"/>
        <end position="233"/>
    </location>
</feature>
<dbReference type="PROSITE" id="PS50850">
    <property type="entry name" value="MFS"/>
    <property type="match status" value="1"/>
</dbReference>
<feature type="transmembrane region" description="Helical" evidence="6">
    <location>
        <begin position="125"/>
        <end position="145"/>
    </location>
</feature>
<feature type="transmembrane region" description="Helical" evidence="6">
    <location>
        <begin position="300"/>
        <end position="319"/>
    </location>
</feature>
<reference evidence="8 9" key="1">
    <citation type="journal article" date="2020" name="Microbiol. Resour. Announc.">
        <title>Draft Genome Sequence of a Cladosporium Species Isolated from the Mesophotic Ascidian Didemnum maculosum.</title>
        <authorList>
            <person name="Gioti A."/>
            <person name="Siaperas R."/>
            <person name="Nikolaivits E."/>
            <person name="Le Goff G."/>
            <person name="Ouazzani J."/>
            <person name="Kotoulas G."/>
            <person name="Topakas E."/>
        </authorList>
    </citation>
    <scope>NUCLEOTIDE SEQUENCE [LARGE SCALE GENOMIC DNA]</scope>
    <source>
        <strain evidence="8 9">TM138-S3</strain>
    </source>
</reference>
<sequence length="614" mass="67413">MGFLSRLRPDPSAGSPEIVRTQYATTDRSTEKTGAAVADTTSVEANQSHNIKSVPSQDSDNEDELVHKDMQPGVQKIEGMAQVWPRWALWTTYILVWVIYFIDALEGPTGWTLTPYVTSEFQLHGLTAITSVVAQLVAGLFRLPLAKLIDVWGRPEGLALCVVLMTVGSIMMAATNSVQMYAAAEVFSQTGGGNRNYILSVILADTSQLKNRGLIFAYIASPYLITTFTSGYFANSMLNGPGWRWAFGIFAILHPLLNLPLFVMLMYYQRKAIRQGLVPLRNSGRTVLQSIKYYSVECDVFGLVLLVTGLALFLLPFNLFPYQGATLSEQWSSALVVSMLVIGLSIIIAFVIWEWKFAPVTFIPFHLLRDRTILGCSLIAAILFVEFYIWNTYFSSFLQVVPGLNIVQTGYVQNIYSMGACFWSFVAGIILRYTGDFKWQSLGFGMPFTLLGIVLMIVFRQPEVNIGYIVMCQLFIAFGGGTLVIAQQVGAMAATTHQYIAVVLAILSVFNSIGGAIGASIAGAIWGGTFSSDLARFLPVESQADAPLIAGNLTMQLSYPIGDPTRIGIQNAYGNSQRIMLIAATAITALGFPAVAMWRAIDTRQRKQVKGRVL</sequence>
<dbReference type="RefSeq" id="XP_069227233.1">
    <property type="nucleotide sequence ID" value="XM_069375934.1"/>
</dbReference>
<evidence type="ECO:0000256" key="5">
    <source>
        <dbReference type="SAM" id="MobiDB-lite"/>
    </source>
</evidence>
<feature type="transmembrane region" description="Helical" evidence="6">
    <location>
        <begin position="442"/>
        <end position="460"/>
    </location>
</feature>
<dbReference type="GeneID" id="96008772"/>
<dbReference type="PANTHER" id="PTHR23501">
    <property type="entry name" value="MAJOR FACILITATOR SUPERFAMILY"/>
    <property type="match status" value="1"/>
</dbReference>
<accession>A0AB34KGJ1</accession>
<dbReference type="Proteomes" id="UP000803884">
    <property type="component" value="Unassembled WGS sequence"/>
</dbReference>
<gene>
    <name evidence="8" type="ORF">WHR41_07329</name>
</gene>
<evidence type="ECO:0000256" key="2">
    <source>
        <dbReference type="ARBA" id="ARBA00022692"/>
    </source>
</evidence>
<evidence type="ECO:0000256" key="3">
    <source>
        <dbReference type="ARBA" id="ARBA00022989"/>
    </source>
</evidence>
<feature type="compositionally biased region" description="Polar residues" evidence="5">
    <location>
        <begin position="39"/>
        <end position="58"/>
    </location>
</feature>
<feature type="region of interest" description="Disordered" evidence="5">
    <location>
        <begin position="1"/>
        <end position="63"/>
    </location>
</feature>
<evidence type="ECO:0000256" key="1">
    <source>
        <dbReference type="ARBA" id="ARBA00004141"/>
    </source>
</evidence>
<feature type="transmembrane region" description="Helical" evidence="6">
    <location>
        <begin position="499"/>
        <end position="526"/>
    </location>
</feature>
<feature type="transmembrane region" description="Helical" evidence="6">
    <location>
        <begin position="411"/>
        <end position="430"/>
    </location>
</feature>
<comment type="caution">
    <text evidence="8">The sequence shown here is derived from an EMBL/GenBank/DDBJ whole genome shotgun (WGS) entry which is preliminary data.</text>
</comment>
<keyword evidence="4 6" id="KW-0472">Membrane</keyword>
<evidence type="ECO:0000313" key="8">
    <source>
        <dbReference type="EMBL" id="KAL1584127.1"/>
    </source>
</evidence>
<feature type="transmembrane region" description="Helical" evidence="6">
    <location>
        <begin position="87"/>
        <end position="105"/>
    </location>
</feature>
<comment type="subcellular location">
    <subcellularLocation>
        <location evidence="1">Membrane</location>
        <topology evidence="1">Multi-pass membrane protein</topology>
    </subcellularLocation>
</comment>